<evidence type="ECO:0000259" key="2">
    <source>
        <dbReference type="Pfam" id="PF04167"/>
    </source>
</evidence>
<name>A0A917U9Y3_9ACTN</name>
<dbReference type="PANTHER" id="PTHR39159">
    <property type="match status" value="1"/>
</dbReference>
<evidence type="ECO:0000313" key="4">
    <source>
        <dbReference type="Proteomes" id="UP000642070"/>
    </source>
</evidence>
<reference evidence="3" key="2">
    <citation type="submission" date="2020-09" db="EMBL/GenBank/DDBJ databases">
        <authorList>
            <person name="Sun Q."/>
            <person name="Ohkuma M."/>
        </authorList>
    </citation>
    <scope>NUCLEOTIDE SEQUENCE</scope>
    <source>
        <strain evidence="3">JCM 19831</strain>
    </source>
</reference>
<dbReference type="InterPro" id="IPR050212">
    <property type="entry name" value="Ntdp-like"/>
</dbReference>
<evidence type="ECO:0000256" key="1">
    <source>
        <dbReference type="ARBA" id="ARBA00022801"/>
    </source>
</evidence>
<dbReference type="AlphaFoldDB" id="A0A917U9Y3"/>
<keyword evidence="4" id="KW-1185">Reference proteome</keyword>
<sequence>MTQVRVVYRKFDGSLHWNYETRLLGEDDHGIWVGADSGTIVHRGPTRTGPVEGPHVLLFPRQSWWTACFNAAPHRTEIYCDITTVPHWLGETEVTAIDLDLDVRRRRAGAVELLDEDEFAAHQVKYSYPPDVVAEAEASAAWLFENVRDRNEPFGSKYHEWLELVV</sequence>
<keyword evidence="1" id="KW-0378">Hydrolase</keyword>
<dbReference type="SUPFAM" id="SSF159234">
    <property type="entry name" value="FomD-like"/>
    <property type="match status" value="1"/>
</dbReference>
<proteinExistence type="predicted"/>
<comment type="caution">
    <text evidence="3">The sequence shown here is derived from an EMBL/GenBank/DDBJ whole genome shotgun (WGS) entry which is preliminary data.</text>
</comment>
<dbReference type="Pfam" id="PF04167">
    <property type="entry name" value="DUF402"/>
    <property type="match status" value="1"/>
</dbReference>
<dbReference type="InterPro" id="IPR007295">
    <property type="entry name" value="DUF402"/>
</dbReference>
<protein>
    <submittedName>
        <fullName evidence="3">UPF0374 protein</fullName>
    </submittedName>
</protein>
<accession>A0A917U9Y3</accession>
<dbReference type="RefSeq" id="WP_190255831.1">
    <property type="nucleotide sequence ID" value="NZ_BMPI01000061.1"/>
</dbReference>
<dbReference type="InterPro" id="IPR035930">
    <property type="entry name" value="FomD-like_sf"/>
</dbReference>
<dbReference type="EMBL" id="BMPI01000061">
    <property type="protein sequence ID" value="GGM70877.1"/>
    <property type="molecule type" value="Genomic_DNA"/>
</dbReference>
<dbReference type="Proteomes" id="UP000642070">
    <property type="component" value="Unassembled WGS sequence"/>
</dbReference>
<gene>
    <name evidence="3" type="ORF">GCM10007977_085920</name>
</gene>
<dbReference type="PANTHER" id="PTHR39159:SF1">
    <property type="entry name" value="UPF0374 PROTEIN YGAC"/>
    <property type="match status" value="1"/>
</dbReference>
<feature type="domain" description="DUF402" evidence="2">
    <location>
        <begin position="12"/>
        <end position="150"/>
    </location>
</feature>
<organism evidence="3 4">
    <name type="scientific">Dactylosporangium sucinum</name>
    <dbReference type="NCBI Taxonomy" id="1424081"/>
    <lineage>
        <taxon>Bacteria</taxon>
        <taxon>Bacillati</taxon>
        <taxon>Actinomycetota</taxon>
        <taxon>Actinomycetes</taxon>
        <taxon>Micromonosporales</taxon>
        <taxon>Micromonosporaceae</taxon>
        <taxon>Dactylosporangium</taxon>
    </lineage>
</organism>
<evidence type="ECO:0000313" key="3">
    <source>
        <dbReference type="EMBL" id="GGM70877.1"/>
    </source>
</evidence>
<reference evidence="3" key="1">
    <citation type="journal article" date="2014" name="Int. J. Syst. Evol. Microbiol.">
        <title>Complete genome sequence of Corynebacterium casei LMG S-19264T (=DSM 44701T), isolated from a smear-ripened cheese.</title>
        <authorList>
            <consortium name="US DOE Joint Genome Institute (JGI-PGF)"/>
            <person name="Walter F."/>
            <person name="Albersmeier A."/>
            <person name="Kalinowski J."/>
            <person name="Ruckert C."/>
        </authorList>
    </citation>
    <scope>NUCLEOTIDE SEQUENCE</scope>
    <source>
        <strain evidence="3">JCM 19831</strain>
    </source>
</reference>
<dbReference type="Gene3D" id="2.40.380.10">
    <property type="entry name" value="FomD-like"/>
    <property type="match status" value="1"/>
</dbReference>
<dbReference type="GO" id="GO:0016787">
    <property type="term" value="F:hydrolase activity"/>
    <property type="evidence" value="ECO:0007669"/>
    <property type="project" value="UniProtKB-KW"/>
</dbReference>